<accession>A0A6J7FR22</accession>
<dbReference type="Gene3D" id="3.40.50.720">
    <property type="entry name" value="NAD(P)-binding Rossmann-like Domain"/>
    <property type="match status" value="1"/>
</dbReference>
<feature type="region of interest" description="Disordered" evidence="1">
    <location>
        <begin position="164"/>
        <end position="190"/>
    </location>
</feature>
<dbReference type="InterPro" id="IPR036291">
    <property type="entry name" value="NAD(P)-bd_dom_sf"/>
</dbReference>
<evidence type="ECO:0000313" key="2">
    <source>
        <dbReference type="EMBL" id="CAB4898192.1"/>
    </source>
</evidence>
<gene>
    <name evidence="2" type="ORF">UFOPK3609_00133</name>
</gene>
<proteinExistence type="predicted"/>
<evidence type="ECO:0000256" key="1">
    <source>
        <dbReference type="SAM" id="MobiDB-lite"/>
    </source>
</evidence>
<sequence length="190" mass="20324">MLHGALGDRFLTARAGLVIGPFDPLHRLGWWLDRIAAGGPVVVPDALDQPIALVDARDLAGWLVQVCGRRSGAVNATGPAGMTTLGGLLDTCREVTGGDAEWVVVPEADLLAAGVQPWQHLPLWLPADVARTAWDVDTGRARELGLPSRPVQGSVADTWAWMQTHPRPEPPPGRTLPGLPADLEERLVNR</sequence>
<reference evidence="2" key="1">
    <citation type="submission" date="2020-05" db="EMBL/GenBank/DDBJ databases">
        <authorList>
            <person name="Chiriac C."/>
            <person name="Salcher M."/>
            <person name="Ghai R."/>
            <person name="Kavagutti S V."/>
        </authorList>
    </citation>
    <scope>NUCLEOTIDE SEQUENCE</scope>
</reference>
<name>A0A6J7FR22_9ZZZZ</name>
<protein>
    <submittedName>
        <fullName evidence="2">Unannotated protein</fullName>
    </submittedName>
</protein>
<organism evidence="2">
    <name type="scientific">freshwater metagenome</name>
    <dbReference type="NCBI Taxonomy" id="449393"/>
    <lineage>
        <taxon>unclassified sequences</taxon>
        <taxon>metagenomes</taxon>
        <taxon>ecological metagenomes</taxon>
    </lineage>
</organism>
<dbReference type="AlphaFoldDB" id="A0A6J7FR22"/>
<dbReference type="SUPFAM" id="SSF51735">
    <property type="entry name" value="NAD(P)-binding Rossmann-fold domains"/>
    <property type="match status" value="1"/>
</dbReference>
<dbReference type="EMBL" id="CAFBMQ010000004">
    <property type="protein sequence ID" value="CAB4898192.1"/>
    <property type="molecule type" value="Genomic_DNA"/>
</dbReference>